<dbReference type="PROSITE" id="PS50174">
    <property type="entry name" value="G_PATCH"/>
    <property type="match status" value="1"/>
</dbReference>
<proteinExistence type="predicted"/>
<name>A0AAF3FD81_9BILA</name>
<evidence type="ECO:0000313" key="4">
    <source>
        <dbReference type="WBParaSite" id="MBELARI_LOCUS4926"/>
    </source>
</evidence>
<dbReference type="GO" id="GO:0003676">
    <property type="term" value="F:nucleic acid binding"/>
    <property type="evidence" value="ECO:0007669"/>
    <property type="project" value="InterPro"/>
</dbReference>
<organism evidence="3 4">
    <name type="scientific">Mesorhabditis belari</name>
    <dbReference type="NCBI Taxonomy" id="2138241"/>
    <lineage>
        <taxon>Eukaryota</taxon>
        <taxon>Metazoa</taxon>
        <taxon>Ecdysozoa</taxon>
        <taxon>Nematoda</taxon>
        <taxon>Chromadorea</taxon>
        <taxon>Rhabditida</taxon>
        <taxon>Rhabditina</taxon>
        <taxon>Rhabditomorpha</taxon>
        <taxon>Rhabditoidea</taxon>
        <taxon>Rhabditidae</taxon>
        <taxon>Mesorhabditinae</taxon>
        <taxon>Mesorhabditis</taxon>
    </lineage>
</organism>
<reference evidence="4" key="1">
    <citation type="submission" date="2024-02" db="UniProtKB">
        <authorList>
            <consortium name="WormBaseParasite"/>
        </authorList>
    </citation>
    <scope>IDENTIFICATION</scope>
</reference>
<dbReference type="PANTHER" id="PTHR14390">
    <property type="entry name" value="G PATCH DOMAIN CONTAINING PROTEIN 3"/>
    <property type="match status" value="1"/>
</dbReference>
<keyword evidence="3" id="KW-1185">Reference proteome</keyword>
<dbReference type="GO" id="GO:0045893">
    <property type="term" value="P:positive regulation of DNA-templated transcription"/>
    <property type="evidence" value="ECO:0007669"/>
    <property type="project" value="TreeGrafter"/>
</dbReference>
<evidence type="ECO:0000259" key="2">
    <source>
        <dbReference type="PROSITE" id="PS50174"/>
    </source>
</evidence>
<dbReference type="WBParaSite" id="MBELARI_LOCUS4926">
    <property type="protein sequence ID" value="MBELARI_LOCUS4926"/>
    <property type="gene ID" value="MBELARI_LOCUS4926"/>
</dbReference>
<evidence type="ECO:0000256" key="1">
    <source>
        <dbReference type="SAM" id="MobiDB-lite"/>
    </source>
</evidence>
<evidence type="ECO:0000313" key="3">
    <source>
        <dbReference type="Proteomes" id="UP000887575"/>
    </source>
</evidence>
<dbReference type="InterPro" id="IPR040341">
    <property type="entry name" value="GPATCH3"/>
</dbReference>
<accession>A0AAF3FD81</accession>
<dbReference type="GO" id="GO:0032480">
    <property type="term" value="P:negative regulation of type I interferon production"/>
    <property type="evidence" value="ECO:0007669"/>
    <property type="project" value="InterPro"/>
</dbReference>
<dbReference type="PANTHER" id="PTHR14390:SF2">
    <property type="entry name" value="G PATCH DOMAIN-CONTAINING PROTEIN 3"/>
    <property type="match status" value="1"/>
</dbReference>
<feature type="compositionally biased region" description="Acidic residues" evidence="1">
    <location>
        <begin position="244"/>
        <end position="266"/>
    </location>
</feature>
<feature type="domain" description="G-patch" evidence="2">
    <location>
        <begin position="396"/>
        <end position="449"/>
    </location>
</feature>
<dbReference type="Proteomes" id="UP000887575">
    <property type="component" value="Unassembled WGS sequence"/>
</dbReference>
<dbReference type="InterPro" id="IPR000467">
    <property type="entry name" value="G_patch_dom"/>
</dbReference>
<dbReference type="Pfam" id="PF01585">
    <property type="entry name" value="G-patch"/>
    <property type="match status" value="1"/>
</dbReference>
<dbReference type="GO" id="GO:0039536">
    <property type="term" value="P:negative regulation of RIG-I signaling pathway"/>
    <property type="evidence" value="ECO:0007669"/>
    <property type="project" value="InterPro"/>
</dbReference>
<protein>
    <submittedName>
        <fullName evidence="4">G-patch domain-containing protein</fullName>
    </submittedName>
</protein>
<feature type="compositionally biased region" description="Polar residues" evidence="1">
    <location>
        <begin position="218"/>
        <end position="230"/>
    </location>
</feature>
<feature type="region of interest" description="Disordered" evidence="1">
    <location>
        <begin position="215"/>
        <end position="266"/>
    </location>
</feature>
<sequence length="508" mass="59174">MSESNPPRLTMRSIMDHYLKPSTSQETFEAPMISGKFFALIRNIPSGFRSAHLRAFFSNFIENSRFDCFHFKHRPEIQKRENDEKTNTFCCVVRFAKAEDREEFIKDYHKENWIDFNRPNLRIARRCFITPIKVINTKPTTLLNESEAEDCQLSATDLLQMIELRPPEAMPKGNVGTPTEYFFEQISLCKLPPSIITKLGLKRLRRRRKFGAVPFQYGNKSRNAPGTSRSGVKFGPDKEREEESTSENEEALPTDEEADDDDDQCEEWERHEALYDDVTEQDRTKQKKYEEEMEVVWEKGGPGLVWNMDKEYWDEREKGTDCDWLWADDWDVDYSVYYEGKSAGDIDSKQAVEIREDEGRRTGSLAESVFRKPSEKSKTRKRRYSGSDVVDVEQYTKRVGSRLMKRMGWMPGVGLGSSGREGKVIPVALDMGEKALIGGERTGLGFRGEKMSRTGNREPKRHHLLTAYDTYKDKDESRDKMRRLVGDNNELTSEVLWRRKEPTYLKHY</sequence>
<dbReference type="AlphaFoldDB" id="A0AAF3FD81"/>